<dbReference type="OrthoDB" id="5192877at2"/>
<protein>
    <recommendedName>
        <fullName evidence="3">DUF6542 domain-containing protein</fullName>
    </recommendedName>
</protein>
<evidence type="ECO:0000313" key="4">
    <source>
        <dbReference type="EMBL" id="RZS44393.1"/>
    </source>
</evidence>
<dbReference type="EMBL" id="SGWQ01000001">
    <property type="protein sequence ID" value="RZS44393.1"/>
    <property type="molecule type" value="Genomic_DNA"/>
</dbReference>
<feature type="compositionally biased region" description="Basic residues" evidence="1">
    <location>
        <begin position="243"/>
        <end position="253"/>
    </location>
</feature>
<reference evidence="4 5" key="1">
    <citation type="submission" date="2019-02" db="EMBL/GenBank/DDBJ databases">
        <title>Genomic Encyclopedia of Type Strains, Phase IV (KMG-IV): sequencing the most valuable type-strain genomes for metagenomic binning, comparative biology and taxonomic classification.</title>
        <authorList>
            <person name="Goeker M."/>
        </authorList>
    </citation>
    <scope>NUCLEOTIDE SEQUENCE [LARGE SCALE GENOMIC DNA]</scope>
    <source>
        <strain evidence="4 5">DSM 101727</strain>
    </source>
</reference>
<proteinExistence type="predicted"/>
<comment type="caution">
    <text evidence="4">The sequence shown here is derived from an EMBL/GenBank/DDBJ whole genome shotgun (WGS) entry which is preliminary data.</text>
</comment>
<keyword evidence="2" id="KW-0812">Transmembrane</keyword>
<organism evidence="4 5">
    <name type="scientific">Herbihabitans rhizosphaerae</name>
    <dbReference type="NCBI Taxonomy" id="1872711"/>
    <lineage>
        <taxon>Bacteria</taxon>
        <taxon>Bacillati</taxon>
        <taxon>Actinomycetota</taxon>
        <taxon>Actinomycetes</taxon>
        <taxon>Pseudonocardiales</taxon>
        <taxon>Pseudonocardiaceae</taxon>
        <taxon>Herbihabitans</taxon>
    </lineage>
</organism>
<accession>A0A4V2EUF5</accession>
<dbReference type="Proteomes" id="UP000294257">
    <property type="component" value="Unassembled WGS sequence"/>
</dbReference>
<dbReference type="Pfam" id="PF20177">
    <property type="entry name" value="DUF6542"/>
    <property type="match status" value="1"/>
</dbReference>
<keyword evidence="5" id="KW-1185">Reference proteome</keyword>
<evidence type="ECO:0000259" key="3">
    <source>
        <dbReference type="Pfam" id="PF20177"/>
    </source>
</evidence>
<feature type="transmembrane region" description="Helical" evidence="2">
    <location>
        <begin position="132"/>
        <end position="150"/>
    </location>
</feature>
<feature type="domain" description="DUF6542" evidence="3">
    <location>
        <begin position="32"/>
        <end position="152"/>
    </location>
</feature>
<feature type="transmembrane region" description="Helical" evidence="2">
    <location>
        <begin position="64"/>
        <end position="81"/>
    </location>
</feature>
<feature type="compositionally biased region" description="Basic and acidic residues" evidence="1">
    <location>
        <begin position="161"/>
        <end position="182"/>
    </location>
</feature>
<evidence type="ECO:0000256" key="2">
    <source>
        <dbReference type="SAM" id="Phobius"/>
    </source>
</evidence>
<keyword evidence="2" id="KW-0472">Membrane</keyword>
<evidence type="ECO:0000256" key="1">
    <source>
        <dbReference type="SAM" id="MobiDB-lite"/>
    </source>
</evidence>
<feature type="transmembrane region" description="Helical" evidence="2">
    <location>
        <begin position="93"/>
        <end position="112"/>
    </location>
</feature>
<gene>
    <name evidence="4" type="ORF">EV193_101269</name>
</gene>
<keyword evidence="2" id="KW-1133">Transmembrane helix</keyword>
<name>A0A4V2EUF5_9PSEU</name>
<feature type="transmembrane region" description="Helical" evidence="2">
    <location>
        <begin position="33"/>
        <end position="52"/>
    </location>
</feature>
<feature type="region of interest" description="Disordered" evidence="1">
    <location>
        <begin position="159"/>
        <end position="259"/>
    </location>
</feature>
<dbReference type="InterPro" id="IPR046672">
    <property type="entry name" value="DUF6542"/>
</dbReference>
<sequence>MTATRDRQSDPDTEHAPATAWDERPIFGTFRGLTWWAAVLLALGVTAAAAAIDMVRQNKLSPVFQGAYFVGCVAAVCWVRRRSLFGPMVQPPLILALTVPTVVYLASGAPIGNSLFSKVLTLGTPLINGFPTMAITTGATILIGVLRLYLQRDPAVVARNRAAEERTRKVATRPDEDGDRPPRQRGGGGRPPQGEPRSGGPRGRGAPDRDERGGPANPPRRGGAGGQAGGRPARDDQGPAGRGRGRQSPPRRPRGGEYR</sequence>
<dbReference type="RefSeq" id="WP_130342084.1">
    <property type="nucleotide sequence ID" value="NZ_SGWQ01000001.1"/>
</dbReference>
<dbReference type="AlphaFoldDB" id="A0A4V2EUF5"/>
<evidence type="ECO:0000313" key="5">
    <source>
        <dbReference type="Proteomes" id="UP000294257"/>
    </source>
</evidence>